<dbReference type="RefSeq" id="WP_109742894.1">
    <property type="nucleotide sequence ID" value="NZ_QGGO01000010.1"/>
</dbReference>
<comment type="caution">
    <text evidence="1">The sequence shown here is derived from an EMBL/GenBank/DDBJ whole genome shotgun (WGS) entry which is preliminary data.</text>
</comment>
<organism evidence="1 2">
    <name type="scientific">Arcicella aurantiaca</name>
    <dbReference type="NCBI Taxonomy" id="591202"/>
    <lineage>
        <taxon>Bacteria</taxon>
        <taxon>Pseudomonadati</taxon>
        <taxon>Bacteroidota</taxon>
        <taxon>Cytophagia</taxon>
        <taxon>Cytophagales</taxon>
        <taxon>Flectobacillaceae</taxon>
        <taxon>Arcicella</taxon>
    </lineage>
</organism>
<evidence type="ECO:0000313" key="2">
    <source>
        <dbReference type="Proteomes" id="UP000245489"/>
    </source>
</evidence>
<keyword evidence="2" id="KW-1185">Reference proteome</keyword>
<proteinExistence type="predicted"/>
<dbReference type="Proteomes" id="UP000245489">
    <property type="component" value="Unassembled WGS sequence"/>
</dbReference>
<name>A0A316EAG1_9BACT</name>
<gene>
    <name evidence="1" type="ORF">LV89_02151</name>
</gene>
<accession>A0A316EAG1</accession>
<protein>
    <submittedName>
        <fullName evidence="1">Uncharacterized protein</fullName>
    </submittedName>
</protein>
<sequence length="84" mass="9789">MTVKQHNLQRLSNAQLLLLNMFEHDLSETDLESLRKNLVKFLNSKLQDELNTVIKAKKMTPKDINFDETGDNRTEYLAKIRAKS</sequence>
<dbReference type="AlphaFoldDB" id="A0A316EAG1"/>
<dbReference type="EMBL" id="QGGO01000010">
    <property type="protein sequence ID" value="PWK26642.1"/>
    <property type="molecule type" value="Genomic_DNA"/>
</dbReference>
<evidence type="ECO:0000313" key="1">
    <source>
        <dbReference type="EMBL" id="PWK26642.1"/>
    </source>
</evidence>
<reference evidence="1 2" key="1">
    <citation type="submission" date="2018-05" db="EMBL/GenBank/DDBJ databases">
        <title>Genomic Encyclopedia of Archaeal and Bacterial Type Strains, Phase II (KMG-II): from individual species to whole genera.</title>
        <authorList>
            <person name="Goeker M."/>
        </authorList>
    </citation>
    <scope>NUCLEOTIDE SEQUENCE [LARGE SCALE GENOMIC DNA]</scope>
    <source>
        <strain evidence="1 2">DSM 22214</strain>
    </source>
</reference>